<dbReference type="UniPathway" id="UPA00344"/>
<dbReference type="EC" id="2.10.1.1" evidence="11"/>
<evidence type="ECO:0000256" key="11">
    <source>
        <dbReference type="RuleBase" id="RU365090"/>
    </source>
</evidence>
<keyword evidence="8 11" id="KW-0460">Magnesium</keyword>
<name>A0A7C5R7F8_9PROT</name>
<dbReference type="SUPFAM" id="SSF63867">
    <property type="entry name" value="MoeA C-terminal domain-like"/>
    <property type="match status" value="1"/>
</dbReference>
<comment type="pathway">
    <text evidence="3 11">Cofactor biosynthesis; molybdopterin biosynthesis.</text>
</comment>
<feature type="domain" description="MoaB/Mog" evidence="12">
    <location>
        <begin position="9"/>
        <end position="146"/>
    </location>
</feature>
<dbReference type="Gene3D" id="2.40.340.10">
    <property type="entry name" value="MoeA, C-terminal, domain IV"/>
    <property type="match status" value="1"/>
</dbReference>
<dbReference type="InterPro" id="IPR001453">
    <property type="entry name" value="MoaB/Mog_dom"/>
</dbReference>
<keyword evidence="6 11" id="KW-0808">Transferase</keyword>
<dbReference type="Gene3D" id="3.40.980.10">
    <property type="entry name" value="MoaB/Mog-like domain"/>
    <property type="match status" value="1"/>
</dbReference>
<feature type="non-terminal residue" evidence="13">
    <location>
        <position position="1"/>
    </location>
</feature>
<evidence type="ECO:0000256" key="5">
    <source>
        <dbReference type="ARBA" id="ARBA00022505"/>
    </source>
</evidence>
<evidence type="ECO:0000256" key="1">
    <source>
        <dbReference type="ARBA" id="ARBA00001946"/>
    </source>
</evidence>
<accession>A0A7C5R7F8</accession>
<evidence type="ECO:0000313" key="13">
    <source>
        <dbReference type="EMBL" id="HHL42767.1"/>
    </source>
</evidence>
<dbReference type="GO" id="GO:0006777">
    <property type="term" value="P:Mo-molybdopterin cofactor biosynthetic process"/>
    <property type="evidence" value="ECO:0007669"/>
    <property type="project" value="UniProtKB-UniRule"/>
</dbReference>
<dbReference type="SUPFAM" id="SSF53218">
    <property type="entry name" value="Molybdenum cofactor biosynthesis proteins"/>
    <property type="match status" value="1"/>
</dbReference>
<comment type="function">
    <text evidence="2 11">Catalyzes the insertion of molybdate into adenylated molybdopterin with the concomitant release of AMP.</text>
</comment>
<evidence type="ECO:0000256" key="3">
    <source>
        <dbReference type="ARBA" id="ARBA00005046"/>
    </source>
</evidence>
<keyword evidence="9 11" id="KW-0501">Molybdenum cofactor biosynthesis</keyword>
<evidence type="ECO:0000256" key="7">
    <source>
        <dbReference type="ARBA" id="ARBA00022723"/>
    </source>
</evidence>
<evidence type="ECO:0000256" key="2">
    <source>
        <dbReference type="ARBA" id="ARBA00002901"/>
    </source>
</evidence>
<evidence type="ECO:0000256" key="8">
    <source>
        <dbReference type="ARBA" id="ARBA00022842"/>
    </source>
</evidence>
<dbReference type="GO" id="GO:0005829">
    <property type="term" value="C:cytosol"/>
    <property type="evidence" value="ECO:0007669"/>
    <property type="project" value="TreeGrafter"/>
</dbReference>
<dbReference type="InterPro" id="IPR038987">
    <property type="entry name" value="MoeA-like"/>
</dbReference>
<comment type="similarity">
    <text evidence="4 11">Belongs to the MoeA family.</text>
</comment>
<dbReference type="EMBL" id="DRMJ01000200">
    <property type="protein sequence ID" value="HHL42767.1"/>
    <property type="molecule type" value="Genomic_DNA"/>
</dbReference>
<sequence>TVYKRPKVALIANGDELVKPGSELKSGQIISSNAYALSALIKAWGAEPVDAGISIDDPAAIRQQIHECGDVDLFVPVGGASVGDRDYMRTVFAEMGYTKIFEKVAVKPGKPVWFGQMDSALVLGLPGNPASALVCAQIFLKPLLFALLGDQAPANTPHFARTTTSLNAPGWRTSFIRAFAYIDQSGCVHVTRADNQDSSLLTPFRNSNCFIRQDADTASIAAGELVEIVPIKPI</sequence>
<dbReference type="InterPro" id="IPR036425">
    <property type="entry name" value="MoaB/Mog-like_dom_sf"/>
</dbReference>
<protein>
    <recommendedName>
        <fullName evidence="11">Molybdopterin molybdenumtransferase</fullName>
        <ecNumber evidence="11">2.10.1.1</ecNumber>
    </recommendedName>
</protein>
<proteinExistence type="inferred from homology"/>
<dbReference type="PANTHER" id="PTHR10192:SF5">
    <property type="entry name" value="GEPHYRIN"/>
    <property type="match status" value="1"/>
</dbReference>
<dbReference type="AlphaFoldDB" id="A0A7C5R7F8"/>
<dbReference type="SMART" id="SM00852">
    <property type="entry name" value="MoCF_biosynth"/>
    <property type="match status" value="1"/>
</dbReference>
<evidence type="ECO:0000256" key="4">
    <source>
        <dbReference type="ARBA" id="ARBA00010763"/>
    </source>
</evidence>
<organism evidence="13">
    <name type="scientific">Hellea balneolensis</name>
    <dbReference type="NCBI Taxonomy" id="287478"/>
    <lineage>
        <taxon>Bacteria</taxon>
        <taxon>Pseudomonadati</taxon>
        <taxon>Pseudomonadota</taxon>
        <taxon>Alphaproteobacteria</taxon>
        <taxon>Maricaulales</taxon>
        <taxon>Robiginitomaculaceae</taxon>
        <taxon>Hellea</taxon>
    </lineage>
</organism>
<evidence type="ECO:0000259" key="12">
    <source>
        <dbReference type="SMART" id="SM00852"/>
    </source>
</evidence>
<keyword evidence="5 11" id="KW-0500">Molybdenum</keyword>
<comment type="catalytic activity">
    <reaction evidence="10">
        <text>adenylyl-molybdopterin + molybdate = Mo-molybdopterin + AMP + H(+)</text>
        <dbReference type="Rhea" id="RHEA:35047"/>
        <dbReference type="ChEBI" id="CHEBI:15378"/>
        <dbReference type="ChEBI" id="CHEBI:36264"/>
        <dbReference type="ChEBI" id="CHEBI:62727"/>
        <dbReference type="ChEBI" id="CHEBI:71302"/>
        <dbReference type="ChEBI" id="CHEBI:456215"/>
        <dbReference type="EC" id="2.10.1.1"/>
    </reaction>
</comment>
<comment type="caution">
    <text evidence="13">The sequence shown here is derived from an EMBL/GenBank/DDBJ whole genome shotgun (WGS) entry which is preliminary data.</text>
</comment>
<comment type="cofactor">
    <cofactor evidence="1 11">
        <name>Mg(2+)</name>
        <dbReference type="ChEBI" id="CHEBI:18420"/>
    </cofactor>
</comment>
<dbReference type="GO" id="GO:0046872">
    <property type="term" value="F:metal ion binding"/>
    <property type="evidence" value="ECO:0007669"/>
    <property type="project" value="UniProtKB-UniRule"/>
</dbReference>
<dbReference type="GO" id="GO:0061599">
    <property type="term" value="F:molybdopterin molybdotransferase activity"/>
    <property type="evidence" value="ECO:0007669"/>
    <property type="project" value="UniProtKB-UniRule"/>
</dbReference>
<reference evidence="13" key="1">
    <citation type="journal article" date="2020" name="mSystems">
        <title>Genome- and Community-Level Interaction Insights into Carbon Utilization and Element Cycling Functions of Hydrothermarchaeota in Hydrothermal Sediment.</title>
        <authorList>
            <person name="Zhou Z."/>
            <person name="Liu Y."/>
            <person name="Xu W."/>
            <person name="Pan J."/>
            <person name="Luo Z.H."/>
            <person name="Li M."/>
        </authorList>
    </citation>
    <scope>NUCLEOTIDE SEQUENCE [LARGE SCALE GENOMIC DNA]</scope>
    <source>
        <strain evidence="13">HyVt-485</strain>
    </source>
</reference>
<evidence type="ECO:0000256" key="10">
    <source>
        <dbReference type="ARBA" id="ARBA00047317"/>
    </source>
</evidence>
<dbReference type="CDD" id="cd00887">
    <property type="entry name" value="MoeA"/>
    <property type="match status" value="1"/>
</dbReference>
<dbReference type="InterPro" id="IPR005111">
    <property type="entry name" value="MoeA_C_domain_IV"/>
</dbReference>
<keyword evidence="7 11" id="KW-0479">Metal-binding</keyword>
<dbReference type="InterPro" id="IPR036688">
    <property type="entry name" value="MoeA_C_domain_IV_sf"/>
</dbReference>
<gene>
    <name evidence="13" type="ORF">ENJ42_04050</name>
</gene>
<evidence type="ECO:0000256" key="9">
    <source>
        <dbReference type="ARBA" id="ARBA00023150"/>
    </source>
</evidence>
<dbReference type="NCBIfam" id="TIGR00177">
    <property type="entry name" value="molyb_syn"/>
    <property type="match status" value="1"/>
</dbReference>
<evidence type="ECO:0000256" key="6">
    <source>
        <dbReference type="ARBA" id="ARBA00022679"/>
    </source>
</evidence>
<dbReference type="FunFam" id="3.40.980.10:FF:000004">
    <property type="entry name" value="Molybdopterin molybdenumtransferase"/>
    <property type="match status" value="1"/>
</dbReference>
<dbReference type="Proteomes" id="UP000885830">
    <property type="component" value="Unassembled WGS sequence"/>
</dbReference>
<dbReference type="Pfam" id="PF03454">
    <property type="entry name" value="MoeA_C"/>
    <property type="match status" value="1"/>
</dbReference>
<dbReference type="PANTHER" id="PTHR10192">
    <property type="entry name" value="MOLYBDOPTERIN BIOSYNTHESIS PROTEIN"/>
    <property type="match status" value="1"/>
</dbReference>
<dbReference type="Pfam" id="PF00994">
    <property type="entry name" value="MoCF_biosynth"/>
    <property type="match status" value="1"/>
</dbReference>